<organism evidence="1">
    <name type="scientific">Nothobranchius kuhntae</name>
    <name type="common">Beira killifish</name>
    <dbReference type="NCBI Taxonomy" id="321403"/>
    <lineage>
        <taxon>Eukaryota</taxon>
        <taxon>Metazoa</taxon>
        <taxon>Chordata</taxon>
        <taxon>Craniata</taxon>
        <taxon>Vertebrata</taxon>
        <taxon>Euteleostomi</taxon>
        <taxon>Actinopterygii</taxon>
        <taxon>Neopterygii</taxon>
        <taxon>Teleostei</taxon>
        <taxon>Neoteleostei</taxon>
        <taxon>Acanthomorphata</taxon>
        <taxon>Ovalentaria</taxon>
        <taxon>Atherinomorphae</taxon>
        <taxon>Cyprinodontiformes</taxon>
        <taxon>Nothobranchiidae</taxon>
        <taxon>Nothobranchius</taxon>
    </lineage>
</organism>
<protein>
    <submittedName>
        <fullName evidence="1">Uncharacterized protein</fullName>
    </submittedName>
</protein>
<dbReference type="EMBL" id="HAEE01003535">
    <property type="protein sequence ID" value="SBR23555.1"/>
    <property type="molecule type" value="Transcribed_RNA"/>
</dbReference>
<accession>A0A1A8JTT9</accession>
<evidence type="ECO:0000313" key="1">
    <source>
        <dbReference type="EMBL" id="SBR23555.1"/>
    </source>
</evidence>
<reference evidence="1" key="1">
    <citation type="submission" date="2016-05" db="EMBL/GenBank/DDBJ databases">
        <authorList>
            <person name="Lavstsen T."/>
            <person name="Jespersen J.S."/>
        </authorList>
    </citation>
    <scope>NUCLEOTIDE SEQUENCE</scope>
    <source>
        <tissue evidence="1">Brain</tissue>
    </source>
</reference>
<reference evidence="1" key="2">
    <citation type="submission" date="2016-06" db="EMBL/GenBank/DDBJ databases">
        <title>The genome of a short-lived fish provides insights into sex chromosome evolution and the genetic control of aging.</title>
        <authorList>
            <person name="Reichwald K."/>
            <person name="Felder M."/>
            <person name="Petzold A."/>
            <person name="Koch P."/>
            <person name="Groth M."/>
            <person name="Platzer M."/>
        </authorList>
    </citation>
    <scope>NUCLEOTIDE SEQUENCE</scope>
    <source>
        <tissue evidence="1">Brain</tissue>
    </source>
</reference>
<gene>
    <name evidence="1" type="primary">Nfu_g_1_020288</name>
</gene>
<name>A0A1A8JTT9_NOTKU</name>
<sequence length="82" mass="8875">MGPAQGHTESCTPSVETHSERYACFPSCTKTDGLWTVPHSTQKINAAGVRQKPNTSTNSGDIVRQLPLIIGKKMSSLECTTR</sequence>
<dbReference type="AlphaFoldDB" id="A0A1A8JTT9"/>
<proteinExistence type="predicted"/>